<name>A0A915JRN1_ROMCU</name>
<organism evidence="1 2">
    <name type="scientific">Romanomermis culicivorax</name>
    <name type="common">Nematode worm</name>
    <dbReference type="NCBI Taxonomy" id="13658"/>
    <lineage>
        <taxon>Eukaryota</taxon>
        <taxon>Metazoa</taxon>
        <taxon>Ecdysozoa</taxon>
        <taxon>Nematoda</taxon>
        <taxon>Enoplea</taxon>
        <taxon>Dorylaimia</taxon>
        <taxon>Mermithida</taxon>
        <taxon>Mermithoidea</taxon>
        <taxon>Mermithidae</taxon>
        <taxon>Romanomermis</taxon>
    </lineage>
</organism>
<evidence type="ECO:0000313" key="2">
    <source>
        <dbReference type="WBParaSite" id="nRc.2.0.1.t28744-RA"/>
    </source>
</evidence>
<keyword evidence="1" id="KW-1185">Reference proteome</keyword>
<evidence type="ECO:0000313" key="1">
    <source>
        <dbReference type="Proteomes" id="UP000887565"/>
    </source>
</evidence>
<accession>A0A915JRN1</accession>
<sequence>MLPLEAPNKIVTILMGDLWENSPLTMKKSSHSDASLQESGRSTCDEEVTMWTTTLSLAFVAVNQQGSADRFAQIVGHNALIKAAIFGANRRNHKIPFINVFYLCNV</sequence>
<reference evidence="2" key="1">
    <citation type="submission" date="2022-11" db="UniProtKB">
        <authorList>
            <consortium name="WormBaseParasite"/>
        </authorList>
    </citation>
    <scope>IDENTIFICATION</scope>
</reference>
<dbReference type="Proteomes" id="UP000887565">
    <property type="component" value="Unplaced"/>
</dbReference>
<dbReference type="WBParaSite" id="nRc.2.0.1.t28744-RA">
    <property type="protein sequence ID" value="nRc.2.0.1.t28744-RA"/>
    <property type="gene ID" value="nRc.2.0.1.g28744"/>
</dbReference>
<dbReference type="AlphaFoldDB" id="A0A915JRN1"/>
<protein>
    <submittedName>
        <fullName evidence="2">Uncharacterized protein</fullName>
    </submittedName>
</protein>
<proteinExistence type="predicted"/>